<protein>
    <submittedName>
        <fullName evidence="2">Uncharacterized protein</fullName>
    </submittedName>
</protein>
<dbReference type="KEGG" id="aser:Asera_29970"/>
<reference evidence="2" key="1">
    <citation type="submission" date="2020-08" db="EMBL/GenBank/DDBJ databases">
        <title>Whole genome shotgun sequence of Actinocatenispora sera NBRC 101916.</title>
        <authorList>
            <person name="Komaki H."/>
            <person name="Tamura T."/>
        </authorList>
    </citation>
    <scope>NUCLEOTIDE SEQUENCE</scope>
    <source>
        <strain evidence="2">NBRC 101916</strain>
    </source>
</reference>
<dbReference type="OrthoDB" id="3578149at2"/>
<dbReference type="Proteomes" id="UP000680750">
    <property type="component" value="Chromosome"/>
</dbReference>
<accession>A0A810L1Z7</accession>
<keyword evidence="3" id="KW-1185">Reference proteome</keyword>
<feature type="region of interest" description="Disordered" evidence="1">
    <location>
        <begin position="1"/>
        <end position="22"/>
    </location>
</feature>
<name>A0A810L1Z7_9ACTN</name>
<proteinExistence type="predicted"/>
<evidence type="ECO:0000256" key="1">
    <source>
        <dbReference type="SAM" id="MobiDB-lite"/>
    </source>
</evidence>
<evidence type="ECO:0000313" key="3">
    <source>
        <dbReference type="Proteomes" id="UP000680750"/>
    </source>
</evidence>
<evidence type="ECO:0000313" key="2">
    <source>
        <dbReference type="EMBL" id="BCJ28889.1"/>
    </source>
</evidence>
<sequence>MTSGPAIDAGRPAPAVAVDPSSQVDMESVGVAEIRPRCRECGRDSAGSYGLGWSRVCSPTGEWWLCAACTRAIVGAIETCLDGRPA</sequence>
<organism evidence="2 3">
    <name type="scientific">Actinocatenispora sera</name>
    <dbReference type="NCBI Taxonomy" id="390989"/>
    <lineage>
        <taxon>Bacteria</taxon>
        <taxon>Bacillati</taxon>
        <taxon>Actinomycetota</taxon>
        <taxon>Actinomycetes</taxon>
        <taxon>Micromonosporales</taxon>
        <taxon>Micromonosporaceae</taxon>
        <taxon>Actinocatenispora</taxon>
    </lineage>
</organism>
<gene>
    <name evidence="2" type="ORF">Asera_29970</name>
</gene>
<dbReference type="EMBL" id="AP023354">
    <property type="protein sequence ID" value="BCJ28889.1"/>
    <property type="molecule type" value="Genomic_DNA"/>
</dbReference>
<dbReference type="RefSeq" id="WP_030448428.1">
    <property type="nucleotide sequence ID" value="NZ_AP023354.1"/>
</dbReference>
<dbReference type="AlphaFoldDB" id="A0A810L1Z7"/>